<dbReference type="GO" id="GO:0003779">
    <property type="term" value="F:actin binding"/>
    <property type="evidence" value="ECO:0007669"/>
    <property type="project" value="UniProtKB-KW"/>
</dbReference>
<dbReference type="InterPro" id="IPR036140">
    <property type="entry name" value="PFN_sf"/>
</dbReference>
<evidence type="ECO:0000256" key="1">
    <source>
        <dbReference type="ARBA" id="ARBA00010058"/>
    </source>
</evidence>
<name>A0A7S4U5Z3_9EUKA</name>
<sequence length="131" mass="13982">MADGWEAWAKQPGLKGCIIGDSDGLIWGKYPAKLETKGWVELVEGLLDTSKVQSHGVSFNGKHHVCLQADEEFIHVKAGQEGVLVKRSGPLVIVGIYGVDDQPGPSNAKLAATLRTLVEAGYGQNTDNIKG</sequence>
<keyword evidence="3" id="KW-0009">Actin-binding</keyword>
<dbReference type="SUPFAM" id="SSF55770">
    <property type="entry name" value="Profilin (actin-binding protein)"/>
    <property type="match status" value="1"/>
</dbReference>
<dbReference type="Gene3D" id="3.30.450.30">
    <property type="entry name" value="Dynein light chain 2a, cytoplasmic"/>
    <property type="match status" value="1"/>
</dbReference>
<dbReference type="Pfam" id="PF00235">
    <property type="entry name" value="Profilin"/>
    <property type="match status" value="1"/>
</dbReference>
<evidence type="ECO:0000256" key="3">
    <source>
        <dbReference type="RuleBase" id="RU003909"/>
    </source>
</evidence>
<comment type="function">
    <text evidence="2">Binds to actin and affects the structure of the cytoskeleton. At high concentrations, profilin prevents the polymerization of actin, whereas it enhances it at low concentrations. By binding to PIP2, it inhibits the formation of IP3 and DG.</text>
</comment>
<accession>A0A7S4U5Z3</accession>
<organism evidence="4">
    <name type="scientific">Paramoeba aestuarina</name>
    <dbReference type="NCBI Taxonomy" id="180227"/>
    <lineage>
        <taxon>Eukaryota</taxon>
        <taxon>Amoebozoa</taxon>
        <taxon>Discosea</taxon>
        <taxon>Flabellinia</taxon>
        <taxon>Dactylopodida</taxon>
        <taxon>Paramoebidae</taxon>
        <taxon>Paramoeba</taxon>
    </lineage>
</organism>
<comment type="similarity">
    <text evidence="1 3">Belongs to the profilin family.</text>
</comment>
<dbReference type="EMBL" id="HBKR01027384">
    <property type="protein sequence ID" value="CAE2320704.1"/>
    <property type="molecule type" value="Transcribed_RNA"/>
</dbReference>
<dbReference type="SMART" id="SM00392">
    <property type="entry name" value="PROF"/>
    <property type="match status" value="1"/>
</dbReference>
<protein>
    <recommendedName>
        <fullName evidence="3">Profilin</fullName>
    </recommendedName>
</protein>
<evidence type="ECO:0000256" key="2">
    <source>
        <dbReference type="ARBA" id="ARBA00025549"/>
    </source>
</evidence>
<proteinExistence type="inferred from homology"/>
<evidence type="ECO:0000313" key="4">
    <source>
        <dbReference type="EMBL" id="CAE2320704.1"/>
    </source>
</evidence>
<dbReference type="InterPro" id="IPR048278">
    <property type="entry name" value="PFN"/>
</dbReference>
<reference evidence="4" key="1">
    <citation type="submission" date="2021-01" db="EMBL/GenBank/DDBJ databases">
        <authorList>
            <person name="Corre E."/>
            <person name="Pelletier E."/>
            <person name="Niang G."/>
            <person name="Scheremetjew M."/>
            <person name="Finn R."/>
            <person name="Kale V."/>
            <person name="Holt S."/>
            <person name="Cochrane G."/>
            <person name="Meng A."/>
            <person name="Brown T."/>
            <person name="Cohen L."/>
        </authorList>
    </citation>
    <scope>NUCLEOTIDE SEQUENCE</scope>
    <source>
        <strain evidence="4">SoJaBio B1-5/56/2</strain>
    </source>
</reference>
<dbReference type="AlphaFoldDB" id="A0A7S4U5Z3"/>
<gene>
    <name evidence="4" type="ORF">NAES01612_LOCUS17902</name>
</gene>
<dbReference type="InterPro" id="IPR005455">
    <property type="entry name" value="PFN_euk"/>
</dbReference>